<dbReference type="AlphaFoldDB" id="A0A7W6EVS6"/>
<dbReference type="SUPFAM" id="SSF51905">
    <property type="entry name" value="FAD/NAD(P)-binding domain"/>
    <property type="match status" value="1"/>
</dbReference>
<dbReference type="PANTHER" id="PTHR43004">
    <property type="entry name" value="TRK SYSTEM POTASSIUM UPTAKE PROTEIN"/>
    <property type="match status" value="1"/>
</dbReference>
<proteinExistence type="predicted"/>
<dbReference type="PANTHER" id="PTHR43004:SF19">
    <property type="entry name" value="BINDING MONOOXYGENASE, PUTATIVE (JCVI)-RELATED"/>
    <property type="match status" value="1"/>
</dbReference>
<dbReference type="Pfam" id="PF01494">
    <property type="entry name" value="FAD_binding_3"/>
    <property type="match status" value="1"/>
</dbReference>
<dbReference type="InterPro" id="IPR036188">
    <property type="entry name" value="FAD/NAD-bd_sf"/>
</dbReference>
<comment type="caution">
    <text evidence="5">The sequence shown here is derived from an EMBL/GenBank/DDBJ whole genome shotgun (WGS) entry which is preliminary data.</text>
</comment>
<keyword evidence="2" id="KW-0285">Flavoprotein</keyword>
<evidence type="ECO:0000313" key="5">
    <source>
        <dbReference type="EMBL" id="MBB3860657.1"/>
    </source>
</evidence>
<dbReference type="Proteomes" id="UP000562395">
    <property type="component" value="Unassembled WGS sequence"/>
</dbReference>
<reference evidence="5 6" key="1">
    <citation type="submission" date="2020-08" db="EMBL/GenBank/DDBJ databases">
        <title>Genomic Encyclopedia of Type Strains, Phase IV (KMG-IV): sequencing the most valuable type-strain genomes for metagenomic binning, comparative biology and taxonomic classification.</title>
        <authorList>
            <person name="Goeker M."/>
        </authorList>
    </citation>
    <scope>NUCLEOTIDE SEQUENCE [LARGE SCALE GENOMIC DNA]</scope>
    <source>
        <strain evidence="5 6">DSM 14552</strain>
    </source>
</reference>
<sequence>MHFDFEAHGWHPVGNWIIDNHFGAIILRLTRDGQWRVTFHEDGRLPLDGLRDRIFEYYRKVLPDEGAGAQLDLYSPYSMHQRCVEKMRVGRVLLAGDSAHVTNPTSGFGLTGGIFDACALTEVLGPVAKGEADERLLDAYSAARRKVFLDVSSPISCETKRRTFHLTDAEIYAERERQIEAQKHGLGWGSGSRGYYSVQLETPSLINGRTSAEERLARYGQGPLVWNPEGGFA</sequence>
<evidence type="ECO:0000259" key="4">
    <source>
        <dbReference type="Pfam" id="PF01494"/>
    </source>
</evidence>
<dbReference type="EMBL" id="JACICY010000004">
    <property type="protein sequence ID" value="MBB3860657.1"/>
    <property type="molecule type" value="Genomic_DNA"/>
</dbReference>
<keyword evidence="3" id="KW-0274">FAD</keyword>
<protein>
    <recommendedName>
        <fullName evidence="4">FAD-binding domain-containing protein</fullName>
    </recommendedName>
</protein>
<dbReference type="PRINTS" id="PR00420">
    <property type="entry name" value="RNGMNOXGNASE"/>
</dbReference>
<keyword evidence="6" id="KW-1185">Reference proteome</keyword>
<dbReference type="GO" id="GO:0016709">
    <property type="term" value="F:oxidoreductase activity, acting on paired donors, with incorporation or reduction of molecular oxygen, NAD(P)H as one donor, and incorporation of one atom of oxygen"/>
    <property type="evidence" value="ECO:0007669"/>
    <property type="project" value="UniProtKB-ARBA"/>
</dbReference>
<evidence type="ECO:0000256" key="2">
    <source>
        <dbReference type="ARBA" id="ARBA00022630"/>
    </source>
</evidence>
<comment type="cofactor">
    <cofactor evidence="1">
        <name>FAD</name>
        <dbReference type="ChEBI" id="CHEBI:57692"/>
    </cofactor>
</comment>
<evidence type="ECO:0000256" key="1">
    <source>
        <dbReference type="ARBA" id="ARBA00001974"/>
    </source>
</evidence>
<dbReference type="Gene3D" id="3.30.70.2450">
    <property type="match status" value="1"/>
</dbReference>
<gene>
    <name evidence="5" type="ORF">GGQ88_001926</name>
</gene>
<dbReference type="GO" id="GO:0071949">
    <property type="term" value="F:FAD binding"/>
    <property type="evidence" value="ECO:0007669"/>
    <property type="project" value="InterPro"/>
</dbReference>
<dbReference type="Gene3D" id="3.50.50.60">
    <property type="entry name" value="FAD/NAD(P)-binding domain"/>
    <property type="match status" value="1"/>
</dbReference>
<dbReference type="InterPro" id="IPR002938">
    <property type="entry name" value="FAD-bd"/>
</dbReference>
<feature type="domain" description="FAD-binding" evidence="4">
    <location>
        <begin position="14"/>
        <end position="148"/>
    </location>
</feature>
<evidence type="ECO:0000313" key="6">
    <source>
        <dbReference type="Proteomes" id="UP000562395"/>
    </source>
</evidence>
<organism evidence="5 6">
    <name type="scientific">Novosphingobium hassiacum</name>
    <dbReference type="NCBI Taxonomy" id="173676"/>
    <lineage>
        <taxon>Bacteria</taxon>
        <taxon>Pseudomonadati</taxon>
        <taxon>Pseudomonadota</taxon>
        <taxon>Alphaproteobacteria</taxon>
        <taxon>Sphingomonadales</taxon>
        <taxon>Sphingomonadaceae</taxon>
        <taxon>Novosphingobium</taxon>
    </lineage>
</organism>
<name>A0A7W6EVS6_9SPHN</name>
<evidence type="ECO:0000256" key="3">
    <source>
        <dbReference type="ARBA" id="ARBA00022827"/>
    </source>
</evidence>
<dbReference type="InterPro" id="IPR050641">
    <property type="entry name" value="RIFMO-like"/>
</dbReference>
<accession>A0A7W6EVS6</accession>